<feature type="domain" description="Bacteriophage phiJL001 Gp84 C-terminal" evidence="1">
    <location>
        <begin position="196"/>
        <end position="278"/>
    </location>
</feature>
<keyword evidence="3" id="KW-1185">Reference proteome</keyword>
<dbReference type="EMBL" id="SMSI01000001">
    <property type="protein sequence ID" value="TDH38854.1"/>
    <property type="molecule type" value="Genomic_DNA"/>
</dbReference>
<protein>
    <submittedName>
        <fullName evidence="2">DUF2163 domain-containing protein</fullName>
    </submittedName>
</protein>
<dbReference type="InterPro" id="IPR018964">
    <property type="entry name" value="Phage_phiJL001_Gp84_C"/>
</dbReference>
<name>A0A4R5PP52_9HYPH</name>
<sequence length="297" mass="32133">MRQIPDMLAAHLEGDATTTCHAWRLTRPDGMVMGFTDHDRDLLFDGTIFAAMTGFADGSEVESGLGLGADAAEVIGAFCADVITRADLTAGRYDGALVETFLVNWQSPDEHVLRSTRELGEVRSGPDAFHAELRSLAARLDRPGGRVYSRSCDAELGDGRCRVDLDSLAYTASGAVSDVFADDVFGVSGLEGYEDGWFRQGKIRFSSGPLEGISFLVAEHDDVDGGARITLWSPPSARPEPGDGFTIVAGCDKRRETCRDRFANILNFQGFPFMPGSDFAYGYADGETEHDARPLIT</sequence>
<dbReference type="NCBIfam" id="TIGR02218">
    <property type="entry name" value="phg_TIGR02218"/>
    <property type="match status" value="1"/>
</dbReference>
<comment type="caution">
    <text evidence="2">The sequence shown here is derived from an EMBL/GenBank/DDBJ whole genome shotgun (WGS) entry which is preliminary data.</text>
</comment>
<dbReference type="Pfam" id="PF09931">
    <property type="entry name" value="Phage_phiJL001_Gp84_N"/>
    <property type="match status" value="1"/>
</dbReference>
<dbReference type="Proteomes" id="UP000295131">
    <property type="component" value="Unassembled WGS sequence"/>
</dbReference>
<evidence type="ECO:0000313" key="2">
    <source>
        <dbReference type="EMBL" id="TDH38854.1"/>
    </source>
</evidence>
<accession>A0A4R5PP52</accession>
<evidence type="ECO:0000259" key="1">
    <source>
        <dbReference type="Pfam" id="PF09356"/>
    </source>
</evidence>
<dbReference type="RefSeq" id="WP_133283688.1">
    <property type="nucleotide sequence ID" value="NZ_SMSI01000001.1"/>
</dbReference>
<dbReference type="OrthoDB" id="1633386at2"/>
<organism evidence="2 3">
    <name type="scientific">Pseudohoeflea suaedae</name>
    <dbReference type="NCBI Taxonomy" id="877384"/>
    <lineage>
        <taxon>Bacteria</taxon>
        <taxon>Pseudomonadati</taxon>
        <taxon>Pseudomonadota</taxon>
        <taxon>Alphaproteobacteria</taxon>
        <taxon>Hyphomicrobiales</taxon>
        <taxon>Rhizobiaceae</taxon>
        <taxon>Pseudohoeflea</taxon>
    </lineage>
</organism>
<proteinExistence type="predicted"/>
<dbReference type="InterPro" id="IPR011928">
    <property type="entry name" value="Phage_phiJL001_Gp84"/>
</dbReference>
<evidence type="ECO:0000313" key="3">
    <source>
        <dbReference type="Proteomes" id="UP000295131"/>
    </source>
</evidence>
<dbReference type="Pfam" id="PF09356">
    <property type="entry name" value="Phage_BR0599"/>
    <property type="match status" value="1"/>
</dbReference>
<dbReference type="AlphaFoldDB" id="A0A4R5PP52"/>
<reference evidence="2 3" key="1">
    <citation type="journal article" date="2013" name="Int. J. Syst. Evol. Microbiol.">
        <title>Hoeflea suaedae sp. nov., an endophytic bacterium isolated from the root of the halophyte Suaeda maritima.</title>
        <authorList>
            <person name="Chung E.J."/>
            <person name="Park J.A."/>
            <person name="Pramanik P."/>
            <person name="Bibi F."/>
            <person name="Jeon C.O."/>
            <person name="Chung Y.R."/>
        </authorList>
    </citation>
    <scope>NUCLEOTIDE SEQUENCE [LARGE SCALE GENOMIC DNA]</scope>
    <source>
        <strain evidence="2 3">YC6898</strain>
    </source>
</reference>
<gene>
    <name evidence="2" type="ORF">E2A64_07100</name>
</gene>